<protein>
    <recommendedName>
        <fullName evidence="3">AhpC/TSA family protein</fullName>
    </recommendedName>
</protein>
<dbReference type="OrthoDB" id="288215at2"/>
<proteinExistence type="predicted"/>
<dbReference type="RefSeq" id="WP_146441900.1">
    <property type="nucleotide sequence ID" value="NZ_SJPR01000001.1"/>
</dbReference>
<reference evidence="1 2" key="1">
    <citation type="submission" date="2019-02" db="EMBL/GenBank/DDBJ databases">
        <title>Deep-cultivation of Planctomycetes and their phenomic and genomic characterization uncovers novel biology.</title>
        <authorList>
            <person name="Wiegand S."/>
            <person name="Jogler M."/>
            <person name="Boedeker C."/>
            <person name="Pinto D."/>
            <person name="Vollmers J."/>
            <person name="Rivas-Marin E."/>
            <person name="Kohn T."/>
            <person name="Peeters S.H."/>
            <person name="Heuer A."/>
            <person name="Rast P."/>
            <person name="Oberbeckmann S."/>
            <person name="Bunk B."/>
            <person name="Jeske O."/>
            <person name="Meyerdierks A."/>
            <person name="Storesund J.E."/>
            <person name="Kallscheuer N."/>
            <person name="Luecker S."/>
            <person name="Lage O.M."/>
            <person name="Pohl T."/>
            <person name="Merkel B.J."/>
            <person name="Hornburger P."/>
            <person name="Mueller R.-W."/>
            <person name="Bruemmer F."/>
            <person name="Labrenz M."/>
            <person name="Spormann A.M."/>
            <person name="Op Den Camp H."/>
            <person name="Overmann J."/>
            <person name="Amann R."/>
            <person name="Jetten M.S.M."/>
            <person name="Mascher T."/>
            <person name="Medema M.H."/>
            <person name="Devos D.P."/>
            <person name="Kaster A.-K."/>
            <person name="Ovreas L."/>
            <person name="Rohde M."/>
            <person name="Galperin M.Y."/>
            <person name="Jogler C."/>
        </authorList>
    </citation>
    <scope>NUCLEOTIDE SEQUENCE [LARGE SCALE GENOMIC DNA]</scope>
    <source>
        <strain evidence="1 2">Pla108</strain>
    </source>
</reference>
<gene>
    <name evidence="1" type="ORF">Pla108_02860</name>
</gene>
<comment type="caution">
    <text evidence="1">The sequence shown here is derived from an EMBL/GenBank/DDBJ whole genome shotgun (WGS) entry which is preliminary data.</text>
</comment>
<dbReference type="Proteomes" id="UP000317421">
    <property type="component" value="Unassembled WGS sequence"/>
</dbReference>
<evidence type="ECO:0000313" key="1">
    <source>
        <dbReference type="EMBL" id="TWT99349.1"/>
    </source>
</evidence>
<accession>A0A5C6AI90</accession>
<keyword evidence="2" id="KW-1185">Reference proteome</keyword>
<evidence type="ECO:0008006" key="3">
    <source>
        <dbReference type="Google" id="ProtNLM"/>
    </source>
</evidence>
<dbReference type="AlphaFoldDB" id="A0A5C6AI90"/>
<evidence type="ECO:0000313" key="2">
    <source>
        <dbReference type="Proteomes" id="UP000317421"/>
    </source>
</evidence>
<organism evidence="1 2">
    <name type="scientific">Botrimarina colliarenosi</name>
    <dbReference type="NCBI Taxonomy" id="2528001"/>
    <lineage>
        <taxon>Bacteria</taxon>
        <taxon>Pseudomonadati</taxon>
        <taxon>Planctomycetota</taxon>
        <taxon>Planctomycetia</taxon>
        <taxon>Pirellulales</taxon>
        <taxon>Lacipirellulaceae</taxon>
        <taxon>Botrimarina</taxon>
    </lineage>
</organism>
<sequence length="149" mass="15698">MLSALALFFAIPAVILSSEHQAMCRVAVGDAFPAVEGLADKQGAKATVVAVPGGTEWMNAMFTGDLKDDFAPKYADKGVQLVTLAGPPVGNGVASLSVDRAKLNATLGEGRGPRVYLLDADGKVVWFDIEYTLSTHRELHAALDELVAK</sequence>
<dbReference type="EMBL" id="SJPR01000001">
    <property type="protein sequence ID" value="TWT99349.1"/>
    <property type="molecule type" value="Genomic_DNA"/>
</dbReference>
<name>A0A5C6AI90_9BACT</name>